<evidence type="ECO:0000256" key="1">
    <source>
        <dbReference type="ARBA" id="ARBA00022737"/>
    </source>
</evidence>
<dbReference type="Gene3D" id="1.25.40.10">
    <property type="entry name" value="Tetratricopeptide repeat domain"/>
    <property type="match status" value="2"/>
</dbReference>
<sequence>MNCKQVSLIACLLLGTVGLVEAQEQQAQQQEGQEISETLRRRNEADQRVYQLALRYNDLSAARVKLLELIERNPNNTRYAELLVSLYFENNQFGAAAVSALDLLERDDRNLVALEVAAYSLEQLGALDRALPQFERLYLLSNDIFTLYRTATLQLQLEKHEEALNSISMIVRDRKSAEEKIGFNLGDNQTQEISLRAAALNLKGLVYVAQGSKSDAVAAFQEALALEPEFRLAQENLKENS</sequence>
<dbReference type="InterPro" id="IPR011990">
    <property type="entry name" value="TPR-like_helical_dom_sf"/>
</dbReference>
<comment type="caution">
    <text evidence="5">The sequence shown here is derived from an EMBL/GenBank/DDBJ whole genome shotgun (WGS) entry which is preliminary data.</text>
</comment>
<dbReference type="Proteomes" id="UP000005551">
    <property type="component" value="Unassembled WGS sequence"/>
</dbReference>
<accession>I5BU27</accession>
<evidence type="ECO:0008006" key="7">
    <source>
        <dbReference type="Google" id="ProtNLM"/>
    </source>
</evidence>
<dbReference type="PROSITE" id="PS50005">
    <property type="entry name" value="TPR"/>
    <property type="match status" value="1"/>
</dbReference>
<dbReference type="Pfam" id="PF07719">
    <property type="entry name" value="TPR_2"/>
    <property type="match status" value="1"/>
</dbReference>
<dbReference type="SUPFAM" id="SSF48452">
    <property type="entry name" value="TPR-like"/>
    <property type="match status" value="1"/>
</dbReference>
<feature type="signal peptide" evidence="4">
    <location>
        <begin position="1"/>
        <end position="22"/>
    </location>
</feature>
<evidence type="ECO:0000256" key="2">
    <source>
        <dbReference type="ARBA" id="ARBA00022803"/>
    </source>
</evidence>
<keyword evidence="1" id="KW-0677">Repeat</keyword>
<evidence type="ECO:0000313" key="6">
    <source>
        <dbReference type="Proteomes" id="UP000005551"/>
    </source>
</evidence>
<dbReference type="InterPro" id="IPR019734">
    <property type="entry name" value="TPR_rpt"/>
</dbReference>
<feature type="chain" id="PRO_5003699686" description="Tetratricopeptide repeat protein" evidence="4">
    <location>
        <begin position="23"/>
        <end position="241"/>
    </location>
</feature>
<proteinExistence type="predicted"/>
<protein>
    <recommendedName>
        <fullName evidence="7">Tetratricopeptide repeat protein</fullName>
    </recommendedName>
</protein>
<dbReference type="RefSeq" id="WP_009057256.1">
    <property type="nucleotide sequence ID" value="NZ_AJYA01000067.1"/>
</dbReference>
<dbReference type="AlphaFoldDB" id="I5BU27"/>
<reference evidence="5 6" key="1">
    <citation type="submission" date="2012-05" db="EMBL/GenBank/DDBJ databases">
        <title>Genome sequence of Nitritalea halalkaliphila LW7.</title>
        <authorList>
            <person name="Jangir P.K."/>
            <person name="Singh A."/>
            <person name="Shivaji S."/>
            <person name="Sharma R."/>
        </authorList>
    </citation>
    <scope>NUCLEOTIDE SEQUENCE [LARGE SCALE GENOMIC DNA]</scope>
    <source>
        <strain evidence="5 6">LW7</strain>
    </source>
</reference>
<evidence type="ECO:0000313" key="5">
    <source>
        <dbReference type="EMBL" id="EIM73079.1"/>
    </source>
</evidence>
<dbReference type="STRING" id="1189621.A3SI_18407"/>
<dbReference type="EMBL" id="AJYA01000067">
    <property type="protein sequence ID" value="EIM73079.1"/>
    <property type="molecule type" value="Genomic_DNA"/>
</dbReference>
<dbReference type="PATRIC" id="fig|1189621.3.peg.3818"/>
<dbReference type="OrthoDB" id="978953at2"/>
<gene>
    <name evidence="5" type="ORF">A3SI_18407</name>
</gene>
<keyword evidence="2 3" id="KW-0802">TPR repeat</keyword>
<name>I5BU27_9BACT</name>
<keyword evidence="6" id="KW-1185">Reference proteome</keyword>
<keyword evidence="4" id="KW-0732">Signal</keyword>
<evidence type="ECO:0000256" key="3">
    <source>
        <dbReference type="PROSITE-ProRule" id="PRU00339"/>
    </source>
</evidence>
<dbReference type="SMART" id="SM00028">
    <property type="entry name" value="TPR"/>
    <property type="match status" value="1"/>
</dbReference>
<dbReference type="InterPro" id="IPR013105">
    <property type="entry name" value="TPR_2"/>
</dbReference>
<organism evidence="5 6">
    <name type="scientific">Nitritalea halalkaliphila LW7</name>
    <dbReference type="NCBI Taxonomy" id="1189621"/>
    <lineage>
        <taxon>Bacteria</taxon>
        <taxon>Pseudomonadati</taxon>
        <taxon>Bacteroidota</taxon>
        <taxon>Cytophagia</taxon>
        <taxon>Cytophagales</taxon>
        <taxon>Cyclobacteriaceae</taxon>
        <taxon>Nitritalea</taxon>
    </lineage>
</organism>
<feature type="repeat" description="TPR" evidence="3">
    <location>
        <begin position="197"/>
        <end position="230"/>
    </location>
</feature>
<evidence type="ECO:0000256" key="4">
    <source>
        <dbReference type="SAM" id="SignalP"/>
    </source>
</evidence>